<accession>A0A838B0F2</accession>
<gene>
    <name evidence="2" type="ORF">H0241_03675</name>
</gene>
<dbReference type="InterPro" id="IPR005149">
    <property type="entry name" value="Tscrpt_reg_PadR_N"/>
</dbReference>
<sequence>MEKRRRHHHGEEPFISANSLSVELGPFELRLLASINRLRDVAWGSKLQAELSRSLGRDVAVGQLYLALSKLERKGFISSEIVDPEPVRGGRSKKVFRLETPGARALERTVAFLDASGVLLPTEIHHGESAI</sequence>
<organism evidence="2 3">
    <name type="scientific">Mesorhizobium neociceri</name>
    <dbReference type="NCBI Taxonomy" id="1307853"/>
    <lineage>
        <taxon>Bacteria</taxon>
        <taxon>Pseudomonadati</taxon>
        <taxon>Pseudomonadota</taxon>
        <taxon>Alphaproteobacteria</taxon>
        <taxon>Hyphomicrobiales</taxon>
        <taxon>Phyllobacteriaceae</taxon>
        <taxon>Mesorhizobium</taxon>
    </lineage>
</organism>
<evidence type="ECO:0000313" key="2">
    <source>
        <dbReference type="EMBL" id="MBA1139359.1"/>
    </source>
</evidence>
<feature type="domain" description="Transcription regulator PadR N-terminal" evidence="1">
    <location>
        <begin position="43"/>
        <end position="107"/>
    </location>
</feature>
<name>A0A838B0F2_9HYPH</name>
<evidence type="ECO:0000313" key="3">
    <source>
        <dbReference type="Proteomes" id="UP000558284"/>
    </source>
</evidence>
<dbReference type="SUPFAM" id="SSF46785">
    <property type="entry name" value="Winged helix' DNA-binding domain"/>
    <property type="match status" value="1"/>
</dbReference>
<protein>
    <submittedName>
        <fullName evidence="2">Helix-turn-helix transcriptional regulator</fullName>
    </submittedName>
</protein>
<proteinExistence type="predicted"/>
<keyword evidence="3" id="KW-1185">Reference proteome</keyword>
<dbReference type="InterPro" id="IPR036390">
    <property type="entry name" value="WH_DNA-bd_sf"/>
</dbReference>
<dbReference type="Gene3D" id="1.10.10.10">
    <property type="entry name" value="Winged helix-like DNA-binding domain superfamily/Winged helix DNA-binding domain"/>
    <property type="match status" value="1"/>
</dbReference>
<dbReference type="EMBL" id="JACDTY010000001">
    <property type="protein sequence ID" value="MBA1139359.1"/>
    <property type="molecule type" value="Genomic_DNA"/>
</dbReference>
<dbReference type="RefSeq" id="WP_181056038.1">
    <property type="nucleotide sequence ID" value="NZ_JACDTY010000001.1"/>
</dbReference>
<dbReference type="Pfam" id="PF03551">
    <property type="entry name" value="PadR"/>
    <property type="match status" value="1"/>
</dbReference>
<dbReference type="AlphaFoldDB" id="A0A838B0F2"/>
<reference evidence="2 3" key="1">
    <citation type="submission" date="2020-07" db="EMBL/GenBank/DDBJ databases">
        <title>Definition of the novel symbiovar canariense within Mesorhizobium novociceri, a new species of genus Mesorhizobium nodulating Cicer canariense in the Caldera de Taburiente National Park (La Palma, Canary Islands).</title>
        <authorList>
            <person name="Leon-Barrios M."/>
            <person name="Perez-Yepez J."/>
            <person name="Flores-Felix J.D."/>
            <person name="Ramirez-Baena M.H."/>
            <person name="Pulido-Suarez L."/>
            <person name="Igual J.M."/>
            <person name="Velazquez E."/>
            <person name="Peix A."/>
        </authorList>
    </citation>
    <scope>NUCLEOTIDE SEQUENCE [LARGE SCALE GENOMIC DNA]</scope>
    <source>
        <strain evidence="2 3">CCANP35</strain>
    </source>
</reference>
<dbReference type="InterPro" id="IPR036388">
    <property type="entry name" value="WH-like_DNA-bd_sf"/>
</dbReference>
<comment type="caution">
    <text evidence="2">The sequence shown here is derived from an EMBL/GenBank/DDBJ whole genome shotgun (WGS) entry which is preliminary data.</text>
</comment>
<evidence type="ECO:0000259" key="1">
    <source>
        <dbReference type="Pfam" id="PF03551"/>
    </source>
</evidence>
<dbReference type="Proteomes" id="UP000558284">
    <property type="component" value="Unassembled WGS sequence"/>
</dbReference>